<dbReference type="Gene3D" id="2.40.30.10">
    <property type="entry name" value="Translation factors"/>
    <property type="match status" value="1"/>
</dbReference>
<dbReference type="InterPro" id="IPR001433">
    <property type="entry name" value="OxRdtase_FAD/NAD-bd"/>
</dbReference>
<keyword evidence="10" id="KW-1185">Reference proteome</keyword>
<dbReference type="SUPFAM" id="SSF54292">
    <property type="entry name" value="2Fe-2S ferredoxin-like"/>
    <property type="match status" value="1"/>
</dbReference>
<dbReference type="GO" id="GO:0016491">
    <property type="term" value="F:oxidoreductase activity"/>
    <property type="evidence" value="ECO:0007669"/>
    <property type="project" value="UniProtKB-KW"/>
</dbReference>
<dbReference type="Pfam" id="PF00111">
    <property type="entry name" value="Fer2"/>
    <property type="match status" value="1"/>
</dbReference>
<dbReference type="CDD" id="cd06185">
    <property type="entry name" value="PDR_like"/>
    <property type="match status" value="1"/>
</dbReference>
<reference evidence="9" key="1">
    <citation type="submission" date="2021-01" db="EMBL/GenBank/DDBJ databases">
        <title>Ramlibacter sp. strain AW1 16S ribosomal RNA gene Genome sequencing and assembly.</title>
        <authorList>
            <person name="Kang M."/>
        </authorList>
    </citation>
    <scope>NUCLEOTIDE SEQUENCE</scope>
    <source>
        <strain evidence="9">AW1</strain>
    </source>
</reference>
<evidence type="ECO:0000313" key="10">
    <source>
        <dbReference type="Proteomes" id="UP000613011"/>
    </source>
</evidence>
<dbReference type="InterPro" id="IPR017938">
    <property type="entry name" value="Riboflavin_synthase-like_b-brl"/>
</dbReference>
<evidence type="ECO:0000313" key="9">
    <source>
        <dbReference type="EMBL" id="MBL0420871.1"/>
    </source>
</evidence>
<dbReference type="InterPro" id="IPR012675">
    <property type="entry name" value="Beta-grasp_dom_sf"/>
</dbReference>
<dbReference type="AlphaFoldDB" id="A0A936ZNG1"/>
<dbReference type="SUPFAM" id="SSF52343">
    <property type="entry name" value="Ferredoxin reductase-like, C-terminal NADP-linked domain"/>
    <property type="match status" value="1"/>
</dbReference>
<organism evidence="9 10">
    <name type="scientific">Ramlibacter aurantiacus</name>
    <dbReference type="NCBI Taxonomy" id="2801330"/>
    <lineage>
        <taxon>Bacteria</taxon>
        <taxon>Pseudomonadati</taxon>
        <taxon>Pseudomonadota</taxon>
        <taxon>Betaproteobacteria</taxon>
        <taxon>Burkholderiales</taxon>
        <taxon>Comamonadaceae</taxon>
        <taxon>Ramlibacter</taxon>
    </lineage>
</organism>
<dbReference type="PROSITE" id="PS51085">
    <property type="entry name" value="2FE2S_FER_2"/>
    <property type="match status" value="1"/>
</dbReference>
<keyword evidence="1" id="KW-0285">Flavoprotein</keyword>
<evidence type="ECO:0000256" key="6">
    <source>
        <dbReference type="ARBA" id="ARBA00023014"/>
    </source>
</evidence>
<dbReference type="GO" id="GO:0046872">
    <property type="term" value="F:metal ion binding"/>
    <property type="evidence" value="ECO:0007669"/>
    <property type="project" value="UniProtKB-KW"/>
</dbReference>
<feature type="domain" description="FAD-binding FR-type" evidence="8">
    <location>
        <begin position="5"/>
        <end position="107"/>
    </location>
</feature>
<proteinExistence type="predicted"/>
<keyword evidence="4" id="KW-0560">Oxidoreductase</keyword>
<dbReference type="InterPro" id="IPR036010">
    <property type="entry name" value="2Fe-2S_ferredoxin-like_sf"/>
</dbReference>
<dbReference type="Pfam" id="PF00970">
    <property type="entry name" value="FAD_binding_6"/>
    <property type="match status" value="1"/>
</dbReference>
<comment type="caution">
    <text evidence="9">The sequence shown here is derived from an EMBL/GenBank/DDBJ whole genome shotgun (WGS) entry which is preliminary data.</text>
</comment>
<dbReference type="Gene3D" id="3.40.50.80">
    <property type="entry name" value="Nucleotide-binding domain of ferredoxin-NADP reductase (FNR) module"/>
    <property type="match status" value="1"/>
</dbReference>
<dbReference type="PROSITE" id="PS51384">
    <property type="entry name" value="FAD_FR"/>
    <property type="match status" value="1"/>
</dbReference>
<evidence type="ECO:0000256" key="1">
    <source>
        <dbReference type="ARBA" id="ARBA00022630"/>
    </source>
</evidence>
<gene>
    <name evidence="9" type="ORF">JI739_10990</name>
</gene>
<evidence type="ECO:0000259" key="7">
    <source>
        <dbReference type="PROSITE" id="PS51085"/>
    </source>
</evidence>
<dbReference type="InterPro" id="IPR050415">
    <property type="entry name" value="MRET"/>
</dbReference>
<dbReference type="RefSeq" id="WP_201683940.1">
    <property type="nucleotide sequence ID" value="NZ_JAEQNA010000003.1"/>
</dbReference>
<dbReference type="Proteomes" id="UP000613011">
    <property type="component" value="Unassembled WGS sequence"/>
</dbReference>
<name>A0A936ZNG1_9BURK</name>
<dbReference type="InterPro" id="IPR039261">
    <property type="entry name" value="FNR_nucleotide-bd"/>
</dbReference>
<evidence type="ECO:0000259" key="8">
    <source>
        <dbReference type="PROSITE" id="PS51384"/>
    </source>
</evidence>
<dbReference type="GO" id="GO:0051537">
    <property type="term" value="F:2 iron, 2 sulfur cluster binding"/>
    <property type="evidence" value="ECO:0007669"/>
    <property type="project" value="UniProtKB-KW"/>
</dbReference>
<evidence type="ECO:0000256" key="4">
    <source>
        <dbReference type="ARBA" id="ARBA00023002"/>
    </source>
</evidence>
<dbReference type="CDD" id="cd00207">
    <property type="entry name" value="fer2"/>
    <property type="match status" value="1"/>
</dbReference>
<dbReference type="PROSITE" id="PS00197">
    <property type="entry name" value="2FE2S_FER_1"/>
    <property type="match status" value="1"/>
</dbReference>
<dbReference type="EMBL" id="JAEQNA010000003">
    <property type="protein sequence ID" value="MBL0420871.1"/>
    <property type="molecule type" value="Genomic_DNA"/>
</dbReference>
<dbReference type="Gene3D" id="3.10.20.30">
    <property type="match status" value="1"/>
</dbReference>
<dbReference type="InterPro" id="IPR017927">
    <property type="entry name" value="FAD-bd_FR_type"/>
</dbReference>
<dbReference type="PANTHER" id="PTHR47354:SF1">
    <property type="entry name" value="CARNITINE MONOOXYGENASE REDUCTASE SUBUNIT"/>
    <property type="match status" value="1"/>
</dbReference>
<dbReference type="InterPro" id="IPR008333">
    <property type="entry name" value="Cbr1-like_FAD-bd_dom"/>
</dbReference>
<evidence type="ECO:0000256" key="5">
    <source>
        <dbReference type="ARBA" id="ARBA00023004"/>
    </source>
</evidence>
<dbReference type="PANTHER" id="PTHR47354">
    <property type="entry name" value="NADH OXIDOREDUCTASE HCR"/>
    <property type="match status" value="1"/>
</dbReference>
<protein>
    <submittedName>
        <fullName evidence="9">Oxidoreductase</fullName>
    </submittedName>
</protein>
<evidence type="ECO:0000256" key="3">
    <source>
        <dbReference type="ARBA" id="ARBA00022723"/>
    </source>
</evidence>
<dbReference type="PRINTS" id="PR00409">
    <property type="entry name" value="PHDIOXRDTASE"/>
</dbReference>
<keyword evidence="2" id="KW-0001">2Fe-2S</keyword>
<accession>A0A936ZNG1</accession>
<dbReference type="InterPro" id="IPR001041">
    <property type="entry name" value="2Fe-2S_ferredoxin-type"/>
</dbReference>
<feature type="domain" description="2Fe-2S ferredoxin-type" evidence="7">
    <location>
        <begin position="237"/>
        <end position="320"/>
    </location>
</feature>
<evidence type="ECO:0000256" key="2">
    <source>
        <dbReference type="ARBA" id="ARBA00022714"/>
    </source>
</evidence>
<sequence>MTEAESLRPLSVTRKETIARDIHLFELRDAQGAPLPPFTAGSHLAVRVPGGAMRQYSLCNDPAETDRYQIAVKRDEQGRGGSMSLVDGVQVGDELMVGTPTNLFELNDKAKSFVLVAGGIGITPIMAMMRTLQAEGLRPFKLYYFTRDPEGTAFLDELKGGEFAGKVVIHHDHGDPARSYDLWKIFEKVASGAHVYCCGPNGLMDAVRDMTGHWPTTAVHFESFGGDTKPHADDKPFDVQLRRSGITVQVGATQTILDAVRQAGVKVASSCESGTCGTCKTRLLEGQADHRDLVLMEEERGDQIMVCVSRACSDTLVLDL</sequence>
<dbReference type="SUPFAM" id="SSF63380">
    <property type="entry name" value="Riboflavin synthase domain-like"/>
    <property type="match status" value="1"/>
</dbReference>
<keyword evidence="3" id="KW-0479">Metal-binding</keyword>
<dbReference type="InterPro" id="IPR006058">
    <property type="entry name" value="2Fe2S_fd_BS"/>
</dbReference>
<dbReference type="Pfam" id="PF00175">
    <property type="entry name" value="NAD_binding_1"/>
    <property type="match status" value="1"/>
</dbReference>
<keyword evidence="5" id="KW-0408">Iron</keyword>
<keyword evidence="6" id="KW-0411">Iron-sulfur</keyword>